<accession>A0ABS7SBM9</accession>
<gene>
    <name evidence="1" type="ORF">KCQ71_14020</name>
</gene>
<evidence type="ECO:0000313" key="1">
    <source>
        <dbReference type="EMBL" id="MBZ2197278.1"/>
    </source>
</evidence>
<dbReference type="RefSeq" id="WP_223406925.1">
    <property type="nucleotide sequence ID" value="NZ_JAGSHT010000013.1"/>
</dbReference>
<keyword evidence="2" id="KW-1185">Reference proteome</keyword>
<evidence type="ECO:0008006" key="3">
    <source>
        <dbReference type="Google" id="ProtNLM"/>
    </source>
</evidence>
<sequence>MAFVPKTDWVNDSPPGFEADEMIRMQIGIADASADAASAQLAAAQATLDASTALTTAETLSSSGLIRGVSGRNYRLVSCALRNPGGTTWGVISDATHTSTGVASVETMADRVRVHYDFTGLRVSSLQATTDETITEHGITAGASVGVSYADIYLYRAGEGIGDYVVYTAGAWSSFAGVFTILDYGVFGPGVLQLTHQSVGESTNPIGGATARDPQWRVGVASMSQTLTQVQFMNLGAATMAGAAVNTMKAWVWRGGRTQKTPIDPATVNMAGGNLWVTGLIEV</sequence>
<dbReference type="EMBL" id="JAGSHT010000013">
    <property type="protein sequence ID" value="MBZ2197278.1"/>
    <property type="molecule type" value="Genomic_DNA"/>
</dbReference>
<evidence type="ECO:0000313" key="2">
    <source>
        <dbReference type="Proteomes" id="UP000826651"/>
    </source>
</evidence>
<comment type="caution">
    <text evidence="1">The sequence shown here is derived from an EMBL/GenBank/DDBJ whole genome shotgun (WGS) entry which is preliminary data.</text>
</comment>
<organism evidence="1 2">
    <name type="scientific">Occultella gossypii</name>
    <dbReference type="NCBI Taxonomy" id="2800820"/>
    <lineage>
        <taxon>Bacteria</taxon>
        <taxon>Bacillati</taxon>
        <taxon>Actinomycetota</taxon>
        <taxon>Actinomycetes</taxon>
        <taxon>Micrococcales</taxon>
        <taxon>Ruaniaceae</taxon>
        <taxon>Occultella</taxon>
    </lineage>
</organism>
<dbReference type="Proteomes" id="UP000826651">
    <property type="component" value="Unassembled WGS sequence"/>
</dbReference>
<protein>
    <recommendedName>
        <fullName evidence="3">Minor tail protein</fullName>
    </recommendedName>
</protein>
<proteinExistence type="predicted"/>
<reference evidence="1 2" key="1">
    <citation type="submission" date="2021-04" db="EMBL/GenBank/DDBJ databases">
        <title>Ruania sp. nov., isolated from sandy soil of mangrove forest.</title>
        <authorList>
            <person name="Ge X."/>
            <person name="Huang R."/>
            <person name="Liu W."/>
        </authorList>
    </citation>
    <scope>NUCLEOTIDE SEQUENCE [LARGE SCALE GENOMIC DNA]</scope>
    <source>
        <strain evidence="1 2">N2-46</strain>
    </source>
</reference>
<name>A0ABS7SBM9_9MICO</name>